<name>A0ABS5W5Q5_9SPHN</name>
<organism evidence="9 10">
    <name type="scientific">Croceibacterium selenioxidans</name>
    <dbReference type="NCBI Taxonomy" id="2838833"/>
    <lineage>
        <taxon>Bacteria</taxon>
        <taxon>Pseudomonadati</taxon>
        <taxon>Pseudomonadota</taxon>
        <taxon>Alphaproteobacteria</taxon>
        <taxon>Sphingomonadales</taxon>
        <taxon>Erythrobacteraceae</taxon>
        <taxon>Croceibacterium</taxon>
    </lineage>
</organism>
<gene>
    <name evidence="9" type="ORF">KK137_11850</name>
</gene>
<accession>A0ABS5W5Q5</accession>
<dbReference type="Proteomes" id="UP000811255">
    <property type="component" value="Unassembled WGS sequence"/>
</dbReference>
<keyword evidence="4" id="KW-0479">Metal-binding</keyword>
<feature type="chain" id="PRO_5047330398" description="Chitooligosaccharide deacetylase" evidence="7">
    <location>
        <begin position="26"/>
        <end position="317"/>
    </location>
</feature>
<sequence>MAGLLRLLLAVATLALGAAAVPALAQEGKRIAISFDDVPRHPGGFMTPDQRTAALITGLAQAGVEQAGFFVTTGNLDTDFGKGGEERIRAYVAAGHVIGNHSHSHTWLSQNTAADYVSDLDRAEAWLAGKPGKRPWYRFPYLDEGRDLARRDALRTALRERGLMNAYVTIDDYDWAIDDLARKAVEAKRPIDRDALRDLYVETIVGTADFYDAMARETLGRQPAHVLLLHETDLAGLFIVDLIKGLRAAGWTIVTLDEAYRDPIAQTEPDTLYLGGGRLAALAHVAGKNPKSLVYERTNEAVLEKLFEERVIVRGAR</sequence>
<dbReference type="Pfam" id="PF01522">
    <property type="entry name" value="Polysacc_deac_1"/>
    <property type="match status" value="1"/>
</dbReference>
<keyword evidence="7" id="KW-0732">Signal</keyword>
<dbReference type="InterPro" id="IPR011330">
    <property type="entry name" value="Glyco_hydro/deAcase_b/a-brl"/>
</dbReference>
<reference evidence="9 10" key="1">
    <citation type="submission" date="2021-05" db="EMBL/GenBank/DDBJ databases">
        <title>Croceibacterium sp. LX-88 genome sequence.</title>
        <authorList>
            <person name="Luo X."/>
        </authorList>
    </citation>
    <scope>NUCLEOTIDE SEQUENCE [LARGE SCALE GENOMIC DNA]</scope>
    <source>
        <strain evidence="9 10">LX-88</strain>
    </source>
</reference>
<evidence type="ECO:0000313" key="9">
    <source>
        <dbReference type="EMBL" id="MBT2135029.1"/>
    </source>
</evidence>
<evidence type="ECO:0000259" key="8">
    <source>
        <dbReference type="PROSITE" id="PS51677"/>
    </source>
</evidence>
<feature type="signal peptide" evidence="7">
    <location>
        <begin position="1"/>
        <end position="25"/>
    </location>
</feature>
<dbReference type="PANTHER" id="PTHR10587:SF133">
    <property type="entry name" value="CHITIN DEACETYLASE 1-RELATED"/>
    <property type="match status" value="1"/>
</dbReference>
<comment type="similarity">
    <text evidence="2">Belongs to the polysaccharide deacetylase family.</text>
</comment>
<evidence type="ECO:0000313" key="10">
    <source>
        <dbReference type="Proteomes" id="UP000811255"/>
    </source>
</evidence>
<dbReference type="PROSITE" id="PS51677">
    <property type="entry name" value="NODB"/>
    <property type="match status" value="1"/>
</dbReference>
<dbReference type="PANTHER" id="PTHR10587">
    <property type="entry name" value="GLYCOSYL TRANSFERASE-RELATED"/>
    <property type="match status" value="1"/>
</dbReference>
<dbReference type="EMBL" id="JAHFVK010000002">
    <property type="protein sequence ID" value="MBT2135029.1"/>
    <property type="molecule type" value="Genomic_DNA"/>
</dbReference>
<evidence type="ECO:0000256" key="6">
    <source>
        <dbReference type="ARBA" id="ARBA00032976"/>
    </source>
</evidence>
<dbReference type="RefSeq" id="WP_214536620.1">
    <property type="nucleotide sequence ID" value="NZ_JAHFVK010000002.1"/>
</dbReference>
<keyword evidence="5" id="KW-0378">Hydrolase</keyword>
<feature type="domain" description="NodB homology" evidence="8">
    <location>
        <begin position="29"/>
        <end position="254"/>
    </location>
</feature>
<evidence type="ECO:0000256" key="7">
    <source>
        <dbReference type="SAM" id="SignalP"/>
    </source>
</evidence>
<evidence type="ECO:0000256" key="1">
    <source>
        <dbReference type="ARBA" id="ARBA00003236"/>
    </source>
</evidence>
<evidence type="ECO:0000256" key="2">
    <source>
        <dbReference type="ARBA" id="ARBA00010973"/>
    </source>
</evidence>
<dbReference type="InterPro" id="IPR050248">
    <property type="entry name" value="Polysacc_deacetylase_ArnD"/>
</dbReference>
<protein>
    <recommendedName>
        <fullName evidence="3">Chitooligosaccharide deacetylase</fullName>
    </recommendedName>
    <alternativeName>
        <fullName evidence="6">Nodulation protein B</fullName>
    </alternativeName>
</protein>
<comment type="function">
    <text evidence="1">Is involved in generating a small heat-stable compound (Nod), an acylated oligomer of N-acetylglucosamine, that stimulates mitosis in various plant protoplasts.</text>
</comment>
<dbReference type="InterPro" id="IPR002509">
    <property type="entry name" value="NODB_dom"/>
</dbReference>
<evidence type="ECO:0000256" key="3">
    <source>
        <dbReference type="ARBA" id="ARBA00020071"/>
    </source>
</evidence>
<evidence type="ECO:0000256" key="5">
    <source>
        <dbReference type="ARBA" id="ARBA00022801"/>
    </source>
</evidence>
<dbReference type="SUPFAM" id="SSF88713">
    <property type="entry name" value="Glycoside hydrolase/deacetylase"/>
    <property type="match status" value="1"/>
</dbReference>
<comment type="caution">
    <text evidence="9">The sequence shown here is derived from an EMBL/GenBank/DDBJ whole genome shotgun (WGS) entry which is preliminary data.</text>
</comment>
<proteinExistence type="inferred from homology"/>
<evidence type="ECO:0000256" key="4">
    <source>
        <dbReference type="ARBA" id="ARBA00022723"/>
    </source>
</evidence>
<keyword evidence="10" id="KW-1185">Reference proteome</keyword>
<dbReference type="Gene3D" id="3.20.20.370">
    <property type="entry name" value="Glycoside hydrolase/deacetylase"/>
    <property type="match status" value="1"/>
</dbReference>